<dbReference type="AlphaFoldDB" id="A0AAD1Y9D3"/>
<dbReference type="Proteomes" id="UP001295684">
    <property type="component" value="Unassembled WGS sequence"/>
</dbReference>
<organism evidence="1 2">
    <name type="scientific">Euplotes crassus</name>
    <dbReference type="NCBI Taxonomy" id="5936"/>
    <lineage>
        <taxon>Eukaryota</taxon>
        <taxon>Sar</taxon>
        <taxon>Alveolata</taxon>
        <taxon>Ciliophora</taxon>
        <taxon>Intramacronucleata</taxon>
        <taxon>Spirotrichea</taxon>
        <taxon>Hypotrichia</taxon>
        <taxon>Euplotida</taxon>
        <taxon>Euplotidae</taxon>
        <taxon>Moneuplotes</taxon>
    </lineage>
</organism>
<name>A0AAD1Y9D3_EUPCR</name>
<keyword evidence="2" id="KW-1185">Reference proteome</keyword>
<evidence type="ECO:0000313" key="2">
    <source>
        <dbReference type="Proteomes" id="UP001295684"/>
    </source>
</evidence>
<proteinExistence type="predicted"/>
<reference evidence="1" key="1">
    <citation type="submission" date="2023-07" db="EMBL/GenBank/DDBJ databases">
        <authorList>
            <consortium name="AG Swart"/>
            <person name="Singh M."/>
            <person name="Singh A."/>
            <person name="Seah K."/>
            <person name="Emmerich C."/>
        </authorList>
    </citation>
    <scope>NUCLEOTIDE SEQUENCE</scope>
    <source>
        <strain evidence="1">DP1</strain>
    </source>
</reference>
<gene>
    <name evidence="1" type="ORF">ECRASSUSDP1_LOCUS27007</name>
</gene>
<accession>A0AAD1Y9D3</accession>
<comment type="caution">
    <text evidence="1">The sequence shown here is derived from an EMBL/GenBank/DDBJ whole genome shotgun (WGS) entry which is preliminary data.</text>
</comment>
<protein>
    <submittedName>
        <fullName evidence="1">Uncharacterized protein</fullName>
    </submittedName>
</protein>
<evidence type="ECO:0000313" key="1">
    <source>
        <dbReference type="EMBL" id="CAI2385442.1"/>
    </source>
</evidence>
<dbReference type="EMBL" id="CAMPGE010027855">
    <property type="protein sequence ID" value="CAI2385442.1"/>
    <property type="molecule type" value="Genomic_DNA"/>
</dbReference>
<sequence length="279" mass="31828">MDMKQPNVKLLTEITDISKMDVSIDYLHPGSIFASLTDQSPDRKYQKIFKTDNNLCTTVQSQNILDGSTPLEESGRRQTSITKELQITEREAPSTPTRAIENMRATSKPRVSTRFQSNIQEIAEESIITLPTPPCLPGDRKDVAFKTALRLLKRFFKNTYRNQTSDISDKKHRALPIEAIFGRMQILLSSFIPQQLLTQDLVYYTIGITSLKNISKIPCQRSIKREVADFQKCSFAFSRTKLDKALSSQSLITLCCYIVQKSDDPRISILRDEVLRSRN</sequence>